<reference evidence="2 3" key="1">
    <citation type="submission" date="2015-01" db="EMBL/GenBank/DDBJ databases">
        <title>Genome Sequencing of Rickettsiales.</title>
        <authorList>
            <person name="Daugherty S.C."/>
            <person name="Su Q."/>
            <person name="Abolude K."/>
            <person name="Beier-Sexton M."/>
            <person name="Carlyon J.A."/>
            <person name="Carter R."/>
            <person name="Day N.P."/>
            <person name="Dumler S.J."/>
            <person name="Dyachenko V."/>
            <person name="Godinez A."/>
            <person name="Kurtti T.J."/>
            <person name="Lichay M."/>
            <person name="Mullins K.E."/>
            <person name="Ott S."/>
            <person name="Pappas-Brown V."/>
            <person name="Paris D.H."/>
            <person name="Patel P."/>
            <person name="Richards A.L."/>
            <person name="Sadzewicz L."/>
            <person name="Sears K."/>
            <person name="Seidman D."/>
            <person name="Sengamalay N."/>
            <person name="Stenos J."/>
            <person name="Tallon L.J."/>
            <person name="Vincent G."/>
            <person name="Fraser C.M."/>
            <person name="Munderloh U."/>
            <person name="Dunning-Hotopp J.C."/>
        </authorList>
    </citation>
    <scope>NUCLEOTIDE SEQUENCE [LARGE SCALE GENOMIC DNA]</scope>
    <source>
        <strain evidence="2 3">TA716</strain>
    </source>
</reference>
<dbReference type="RefSeq" id="WP_045917403.1">
    <property type="nucleotide sequence ID" value="NZ_LAOA01000089.1"/>
</dbReference>
<gene>
    <name evidence="2" type="ORF">OTSTA716_1741</name>
</gene>
<organism evidence="2 3">
    <name type="scientific">Orientia tsutsugamushi str. TA716</name>
    <dbReference type="NCBI Taxonomy" id="1359175"/>
    <lineage>
        <taxon>Bacteria</taxon>
        <taxon>Pseudomonadati</taxon>
        <taxon>Pseudomonadota</taxon>
        <taxon>Alphaproteobacteria</taxon>
        <taxon>Rickettsiales</taxon>
        <taxon>Rickettsiaceae</taxon>
        <taxon>Rickettsieae</taxon>
        <taxon>Orientia</taxon>
    </lineage>
</organism>
<keyword evidence="1" id="KW-0472">Membrane</keyword>
<comment type="caution">
    <text evidence="2">The sequence shown here is derived from an EMBL/GenBank/DDBJ whole genome shotgun (WGS) entry which is preliminary data.</text>
</comment>
<keyword evidence="1" id="KW-1133">Transmembrane helix</keyword>
<feature type="transmembrane region" description="Helical" evidence="1">
    <location>
        <begin position="12"/>
        <end position="30"/>
    </location>
</feature>
<evidence type="ECO:0000313" key="3">
    <source>
        <dbReference type="Proteomes" id="UP000033671"/>
    </source>
</evidence>
<dbReference type="AlphaFoldDB" id="A0A0F3P1A5"/>
<evidence type="ECO:0000256" key="1">
    <source>
        <dbReference type="SAM" id="Phobius"/>
    </source>
</evidence>
<protein>
    <submittedName>
        <fullName evidence="2">Uncharacterized protein</fullName>
    </submittedName>
</protein>
<dbReference type="PATRIC" id="fig|1359175.3.peg.2965"/>
<dbReference type="Proteomes" id="UP000033671">
    <property type="component" value="Unassembled WGS sequence"/>
</dbReference>
<keyword evidence="1" id="KW-0812">Transmembrane</keyword>
<proteinExistence type="predicted"/>
<accession>A0A0F3P1A5</accession>
<sequence>MIRHGTKIFKLIFAILITLVCFLIIWLGTWKSPDGNYSGDTNIHTCIHCDDRKLHFKLDAGGGNNVDVYLVENSKPNCFNPYFPSIHIQVSQSHNAWVHIVYTDSKAPKWRTFIDAANVDSPGSACPFYTYEQDFHDAPLWTYSLFNKPLSFWKGHAFAVKVDHQKKSIDCIGGIEWGFELSYFRLRPKSIHPQLLNKETWEKAWQILQEKLPGYSQTYGSES</sequence>
<dbReference type="EMBL" id="LAOA01000089">
    <property type="protein sequence ID" value="KJV73029.1"/>
    <property type="molecule type" value="Genomic_DNA"/>
</dbReference>
<evidence type="ECO:0000313" key="2">
    <source>
        <dbReference type="EMBL" id="KJV73029.1"/>
    </source>
</evidence>
<name>A0A0F3P1A5_ORITS</name>